<dbReference type="Proteomes" id="UP000183635">
    <property type="component" value="Unassembled WGS sequence"/>
</dbReference>
<dbReference type="EMBL" id="FOPU01000002">
    <property type="protein sequence ID" value="SFH16012.1"/>
    <property type="molecule type" value="Genomic_DNA"/>
</dbReference>
<sequence length="188" mass="19828">MTTRVLVPPASGRRESLAVAVLVAAILAVAAAVVSLHRDRGELAALPGWQIDLRSGLNAAEQGLTADLLNAAAEIPFLPDSSPQALAEEGLPPFVADATAAARGGHGWRLVESGIFRAWLGLPERPETARAMLLRLQDRTPTVWIGETLSDASDLADSDLADAGLIAAGWRQVVTRYDASVTRKDAPH</sequence>
<gene>
    <name evidence="1" type="ORF">SAMN04488021_10255</name>
</gene>
<organism evidence="1 2">
    <name type="scientific">Paracoccus aminovorans</name>
    <dbReference type="NCBI Taxonomy" id="34004"/>
    <lineage>
        <taxon>Bacteria</taxon>
        <taxon>Pseudomonadati</taxon>
        <taxon>Pseudomonadota</taxon>
        <taxon>Alphaproteobacteria</taxon>
        <taxon>Rhodobacterales</taxon>
        <taxon>Paracoccaceae</taxon>
        <taxon>Paracoccus</taxon>
    </lineage>
</organism>
<dbReference type="InterPro" id="IPR046160">
    <property type="entry name" value="DUF6162"/>
</dbReference>
<name>A0A1I2XRI1_9RHOB</name>
<keyword evidence="2" id="KW-1185">Reference proteome</keyword>
<dbReference type="STRING" id="34004.SAMN04488021_10255"/>
<protein>
    <submittedName>
        <fullName evidence="1">Uncharacterized protein</fullName>
    </submittedName>
</protein>
<evidence type="ECO:0000313" key="1">
    <source>
        <dbReference type="EMBL" id="SFH16012.1"/>
    </source>
</evidence>
<dbReference type="Pfam" id="PF19659">
    <property type="entry name" value="DUF6162"/>
    <property type="match status" value="1"/>
</dbReference>
<dbReference type="OrthoDB" id="8449931at2"/>
<dbReference type="RefSeq" id="WP_074966048.1">
    <property type="nucleotide sequence ID" value="NZ_CBCRYP010000001.1"/>
</dbReference>
<reference evidence="1 2" key="1">
    <citation type="submission" date="2016-10" db="EMBL/GenBank/DDBJ databases">
        <authorList>
            <person name="de Groot N.N."/>
        </authorList>
    </citation>
    <scope>NUCLEOTIDE SEQUENCE [LARGE SCALE GENOMIC DNA]</scope>
    <source>
        <strain evidence="1 2">DSM 8537</strain>
    </source>
</reference>
<dbReference type="AlphaFoldDB" id="A0A1I2XRI1"/>
<accession>A0A1I2XRI1</accession>
<proteinExistence type="predicted"/>
<evidence type="ECO:0000313" key="2">
    <source>
        <dbReference type="Proteomes" id="UP000183635"/>
    </source>
</evidence>